<proteinExistence type="inferred from homology"/>
<keyword evidence="8" id="KW-0503">Monooxygenase</keyword>
<dbReference type="InterPro" id="IPR050121">
    <property type="entry name" value="Cytochrome_P450_monoxygenase"/>
</dbReference>
<comment type="pathway">
    <text evidence="2">Secondary metabolite biosynthesis.</text>
</comment>
<keyword evidence="7" id="KW-0408">Iron</keyword>
<dbReference type="PANTHER" id="PTHR24305:SF166">
    <property type="entry name" value="CYTOCHROME P450 12A4, MITOCHONDRIAL-RELATED"/>
    <property type="match status" value="1"/>
</dbReference>
<evidence type="ECO:0000256" key="7">
    <source>
        <dbReference type="ARBA" id="ARBA00023004"/>
    </source>
</evidence>
<dbReference type="Pfam" id="PF00067">
    <property type="entry name" value="p450"/>
    <property type="match status" value="1"/>
</dbReference>
<gene>
    <name evidence="9" type="ORF">RDB_LOCUS53119</name>
</gene>
<sequence>MHSNFIYGKGFGYSFDGLEPTHGRIEYLAASHTVTRLLFKLWYLTPILPWLTKVGSAQFRRIVVDCIPFGPIRALRDAVDILNDVAVKVYCDKKKEMEGATLGADSQSSRDVMTSLLFYNNKVAPEEAMSEEEVISQVNAALARTIYTLAQYPTIQSELREEIRKAYDVYGRQLSYDQLNSLQFLDAVCRESLRLYAPGLFLIRIAREDRTIPLLYSVKSGSGKEELTHVSVRKGTYIYLSLDGANRDPRTWGEDADVFRPSRWLDSAPSNLQQLRMPGIYSSLGFKFSQLEMKLLLVTLVSSFKFELSDTPITWRLDSVPKPYLGLDKDRTATEPSMPMRIIPLSEAS</sequence>
<evidence type="ECO:0000256" key="4">
    <source>
        <dbReference type="ARBA" id="ARBA00022617"/>
    </source>
</evidence>
<comment type="cofactor">
    <cofactor evidence="1">
        <name>heme</name>
        <dbReference type="ChEBI" id="CHEBI:30413"/>
    </cofactor>
</comment>
<evidence type="ECO:0000256" key="5">
    <source>
        <dbReference type="ARBA" id="ARBA00022723"/>
    </source>
</evidence>
<dbReference type="PANTHER" id="PTHR24305">
    <property type="entry name" value="CYTOCHROME P450"/>
    <property type="match status" value="1"/>
</dbReference>
<comment type="caution">
    <text evidence="9">The sequence shown here is derived from an EMBL/GenBank/DDBJ whole genome shotgun (WGS) entry which is preliminary data.</text>
</comment>
<evidence type="ECO:0000313" key="10">
    <source>
        <dbReference type="Proteomes" id="UP000663846"/>
    </source>
</evidence>
<organism evidence="9 10">
    <name type="scientific">Rhizoctonia solani</name>
    <dbReference type="NCBI Taxonomy" id="456999"/>
    <lineage>
        <taxon>Eukaryota</taxon>
        <taxon>Fungi</taxon>
        <taxon>Dikarya</taxon>
        <taxon>Basidiomycota</taxon>
        <taxon>Agaricomycotina</taxon>
        <taxon>Agaricomycetes</taxon>
        <taxon>Cantharellales</taxon>
        <taxon>Ceratobasidiaceae</taxon>
        <taxon>Rhizoctonia</taxon>
    </lineage>
</organism>
<protein>
    <recommendedName>
        <fullName evidence="11">Cytochrome P450</fullName>
    </recommendedName>
</protein>
<dbReference type="GO" id="GO:0020037">
    <property type="term" value="F:heme binding"/>
    <property type="evidence" value="ECO:0007669"/>
    <property type="project" value="InterPro"/>
</dbReference>
<evidence type="ECO:0000313" key="9">
    <source>
        <dbReference type="EMBL" id="CAE6398403.1"/>
    </source>
</evidence>
<dbReference type="InterPro" id="IPR036396">
    <property type="entry name" value="Cyt_P450_sf"/>
</dbReference>
<accession>A0A8H2WSS5</accession>
<dbReference type="EMBL" id="CAJMWS010000301">
    <property type="protein sequence ID" value="CAE6398403.1"/>
    <property type="molecule type" value="Genomic_DNA"/>
</dbReference>
<evidence type="ECO:0000256" key="1">
    <source>
        <dbReference type="ARBA" id="ARBA00001971"/>
    </source>
</evidence>
<keyword evidence="4" id="KW-0349">Heme</keyword>
<evidence type="ECO:0000256" key="6">
    <source>
        <dbReference type="ARBA" id="ARBA00023002"/>
    </source>
</evidence>
<dbReference type="AlphaFoldDB" id="A0A8H2WSS5"/>
<evidence type="ECO:0000256" key="2">
    <source>
        <dbReference type="ARBA" id="ARBA00005179"/>
    </source>
</evidence>
<keyword evidence="5" id="KW-0479">Metal-binding</keyword>
<evidence type="ECO:0000256" key="3">
    <source>
        <dbReference type="ARBA" id="ARBA00010617"/>
    </source>
</evidence>
<dbReference type="GO" id="GO:0016705">
    <property type="term" value="F:oxidoreductase activity, acting on paired donors, with incorporation or reduction of molecular oxygen"/>
    <property type="evidence" value="ECO:0007669"/>
    <property type="project" value="InterPro"/>
</dbReference>
<evidence type="ECO:0008006" key="11">
    <source>
        <dbReference type="Google" id="ProtNLM"/>
    </source>
</evidence>
<keyword evidence="6" id="KW-0560">Oxidoreductase</keyword>
<evidence type="ECO:0000256" key="8">
    <source>
        <dbReference type="ARBA" id="ARBA00023033"/>
    </source>
</evidence>
<dbReference type="GO" id="GO:0004497">
    <property type="term" value="F:monooxygenase activity"/>
    <property type="evidence" value="ECO:0007669"/>
    <property type="project" value="UniProtKB-KW"/>
</dbReference>
<dbReference type="SUPFAM" id="SSF48264">
    <property type="entry name" value="Cytochrome P450"/>
    <property type="match status" value="1"/>
</dbReference>
<name>A0A8H2WSS5_9AGAM</name>
<comment type="similarity">
    <text evidence="3">Belongs to the cytochrome P450 family.</text>
</comment>
<reference evidence="9" key="1">
    <citation type="submission" date="2021-01" db="EMBL/GenBank/DDBJ databases">
        <authorList>
            <person name="Kaushik A."/>
        </authorList>
    </citation>
    <scope>NUCLEOTIDE SEQUENCE</scope>
    <source>
        <strain evidence="9">AG1-1C</strain>
    </source>
</reference>
<dbReference type="InterPro" id="IPR001128">
    <property type="entry name" value="Cyt_P450"/>
</dbReference>
<dbReference type="Gene3D" id="1.10.630.10">
    <property type="entry name" value="Cytochrome P450"/>
    <property type="match status" value="1"/>
</dbReference>
<dbReference type="Proteomes" id="UP000663846">
    <property type="component" value="Unassembled WGS sequence"/>
</dbReference>
<dbReference type="GO" id="GO:0005506">
    <property type="term" value="F:iron ion binding"/>
    <property type="evidence" value="ECO:0007669"/>
    <property type="project" value="InterPro"/>
</dbReference>